<keyword evidence="2" id="KW-1185">Reference proteome</keyword>
<gene>
    <name evidence="1" type="ORF">H8R10_05110</name>
</gene>
<evidence type="ECO:0000313" key="1">
    <source>
        <dbReference type="EMBL" id="MBD3689604.1"/>
    </source>
</evidence>
<dbReference type="AlphaFoldDB" id="A0A8I0KW41"/>
<comment type="caution">
    <text evidence="1">The sequence shown here is derived from an EMBL/GenBank/DDBJ whole genome shotgun (WGS) entry which is preliminary data.</text>
</comment>
<dbReference type="RefSeq" id="WP_191071638.1">
    <property type="nucleotide sequence ID" value="NZ_CP060506.1"/>
</dbReference>
<sequence>MSGADTLPTAIDDLRLAILTDVLRAVRAHADGENPGTILPAGPVNHLEGFFYVTAAAEIIAEVCQEADRRGLADRLPQAETTTDIALVRRLGDAVESGVDTTSNPAQRRGMILVWGGTQLLAALAADVPGEDEMPGTDHLEAAFASAGPLLRGVLDTLPATVVAACMPALGDDFAPICAALSASLDDDAHRVAPEAATHARASLNPALMREAAGSERPVIAMMTGVGRDVITGWIPPREHPDPESWAPRLRTTAFGTEIVE</sequence>
<accession>A0A8I0KW41</accession>
<dbReference type="EMBL" id="JACRUO010000001">
    <property type="protein sequence ID" value="MBD3689604.1"/>
    <property type="molecule type" value="Genomic_DNA"/>
</dbReference>
<name>A0A8I0KW41_9ACTO</name>
<dbReference type="Proteomes" id="UP000627538">
    <property type="component" value="Unassembled WGS sequence"/>
</dbReference>
<proteinExistence type="predicted"/>
<reference evidence="1 2" key="1">
    <citation type="submission" date="2020-08" db="EMBL/GenBank/DDBJ databases">
        <title>Winkia gen. nov., sp. nov., isolated from faeces of the Anser albifrons in China.</title>
        <authorList>
            <person name="Liu Q."/>
        </authorList>
    </citation>
    <scope>NUCLEOTIDE SEQUENCE [LARGE SCALE GENOMIC DNA]</scope>
    <source>
        <strain evidence="1 2">C62</strain>
    </source>
</reference>
<evidence type="ECO:0000313" key="2">
    <source>
        <dbReference type="Proteomes" id="UP000627538"/>
    </source>
</evidence>
<organism evidence="1 2">
    <name type="scientific">Nanchangia anserum</name>
    <dbReference type="NCBI Taxonomy" id="2692125"/>
    <lineage>
        <taxon>Bacteria</taxon>
        <taxon>Bacillati</taxon>
        <taxon>Actinomycetota</taxon>
        <taxon>Actinomycetes</taxon>
        <taxon>Actinomycetales</taxon>
        <taxon>Actinomycetaceae</taxon>
        <taxon>Nanchangia</taxon>
    </lineage>
</organism>
<protein>
    <submittedName>
        <fullName evidence="1">Uncharacterized protein</fullName>
    </submittedName>
</protein>